<feature type="compositionally biased region" description="Basic residues" evidence="1">
    <location>
        <begin position="59"/>
        <end position="72"/>
    </location>
</feature>
<feature type="non-terminal residue" evidence="2">
    <location>
        <position position="1"/>
    </location>
</feature>
<sequence length="72" mass="7530">GLQIAAARALGDNNGKPPDSPTPKLGITAARDPRTTNPTGDTRAQGSGPHREQPDRPTKTSRHGSCRHAGRP</sequence>
<feature type="compositionally biased region" description="Polar residues" evidence="1">
    <location>
        <begin position="35"/>
        <end position="45"/>
    </location>
</feature>
<feature type="region of interest" description="Disordered" evidence="1">
    <location>
        <begin position="1"/>
        <end position="72"/>
    </location>
</feature>
<name>A0A1A8GFB0_9TELE</name>
<evidence type="ECO:0000256" key="1">
    <source>
        <dbReference type="SAM" id="MobiDB-lite"/>
    </source>
</evidence>
<protein>
    <submittedName>
        <fullName evidence="2">Cleavage and polyadenylation specific factor 6</fullName>
    </submittedName>
</protein>
<reference evidence="2" key="2">
    <citation type="submission" date="2016-06" db="EMBL/GenBank/DDBJ databases">
        <title>The genome of a short-lived fish provides insights into sex chromosome evolution and the genetic control of aging.</title>
        <authorList>
            <person name="Reichwald K."/>
            <person name="Felder M."/>
            <person name="Petzold A."/>
            <person name="Koch P."/>
            <person name="Groth M."/>
            <person name="Platzer M."/>
        </authorList>
    </citation>
    <scope>NUCLEOTIDE SEQUENCE</scope>
    <source>
        <tissue evidence="2">Brain</tissue>
    </source>
</reference>
<dbReference type="EMBL" id="HAEC01002368">
    <property type="protein sequence ID" value="SBQ70445.1"/>
    <property type="molecule type" value="Transcribed_RNA"/>
</dbReference>
<gene>
    <name evidence="2" type="primary">CPSF6</name>
</gene>
<proteinExistence type="predicted"/>
<accession>A0A1A8GFB0</accession>
<feature type="non-terminal residue" evidence="2">
    <location>
        <position position="72"/>
    </location>
</feature>
<organism evidence="2">
    <name type="scientific">Nothobranchius korthausae</name>
    <dbReference type="NCBI Taxonomy" id="1143690"/>
    <lineage>
        <taxon>Eukaryota</taxon>
        <taxon>Metazoa</taxon>
        <taxon>Chordata</taxon>
        <taxon>Craniata</taxon>
        <taxon>Vertebrata</taxon>
        <taxon>Euteleostomi</taxon>
        <taxon>Actinopterygii</taxon>
        <taxon>Neopterygii</taxon>
        <taxon>Teleostei</taxon>
        <taxon>Neoteleostei</taxon>
        <taxon>Acanthomorphata</taxon>
        <taxon>Ovalentaria</taxon>
        <taxon>Atherinomorphae</taxon>
        <taxon>Cyprinodontiformes</taxon>
        <taxon>Nothobranchiidae</taxon>
        <taxon>Nothobranchius</taxon>
    </lineage>
</organism>
<dbReference type="AlphaFoldDB" id="A0A1A8GFB0"/>
<feature type="compositionally biased region" description="Basic and acidic residues" evidence="1">
    <location>
        <begin position="49"/>
        <end position="58"/>
    </location>
</feature>
<reference evidence="2" key="1">
    <citation type="submission" date="2016-05" db="EMBL/GenBank/DDBJ databases">
        <authorList>
            <person name="Lavstsen T."/>
            <person name="Jespersen J.S."/>
        </authorList>
    </citation>
    <scope>NUCLEOTIDE SEQUENCE</scope>
    <source>
        <tissue evidence="2">Brain</tissue>
    </source>
</reference>
<evidence type="ECO:0000313" key="2">
    <source>
        <dbReference type="EMBL" id="SBQ70445.1"/>
    </source>
</evidence>